<evidence type="ECO:0000256" key="4">
    <source>
        <dbReference type="ARBA" id="ARBA00023125"/>
    </source>
</evidence>
<dbReference type="PROSITE" id="PS50048">
    <property type="entry name" value="ZN2_CY6_FUNGAL_2"/>
    <property type="match status" value="1"/>
</dbReference>
<dbReference type="Pfam" id="PF04082">
    <property type="entry name" value="Fungal_trans"/>
    <property type="match status" value="1"/>
</dbReference>
<accession>A0A0D2H1N6</accession>
<dbReference type="InterPro" id="IPR036864">
    <property type="entry name" value="Zn2-C6_fun-type_DNA-bd_sf"/>
</dbReference>
<dbReference type="PANTHER" id="PTHR47338">
    <property type="entry name" value="ZN(II)2CYS6 TRANSCRIPTION FACTOR (EUROFUNG)-RELATED"/>
    <property type="match status" value="1"/>
</dbReference>
<feature type="domain" description="Zn(2)-C6 fungal-type" evidence="7">
    <location>
        <begin position="13"/>
        <end position="43"/>
    </location>
</feature>
<evidence type="ECO:0000256" key="1">
    <source>
        <dbReference type="ARBA" id="ARBA00004123"/>
    </source>
</evidence>
<dbReference type="SMART" id="SM00066">
    <property type="entry name" value="GAL4"/>
    <property type="match status" value="1"/>
</dbReference>
<dbReference type="SUPFAM" id="SSF57701">
    <property type="entry name" value="Zn2/Cys6 DNA-binding domain"/>
    <property type="match status" value="1"/>
</dbReference>
<reference evidence="8 9" key="1">
    <citation type="submission" date="2015-01" db="EMBL/GenBank/DDBJ databases">
        <title>The Genome Sequence of Rhinocladiella mackenzie CBS 650.93.</title>
        <authorList>
            <consortium name="The Broad Institute Genomics Platform"/>
            <person name="Cuomo C."/>
            <person name="de Hoog S."/>
            <person name="Gorbushina A."/>
            <person name="Stielow B."/>
            <person name="Teixiera M."/>
            <person name="Abouelleil A."/>
            <person name="Chapman S.B."/>
            <person name="Priest M."/>
            <person name="Young S.K."/>
            <person name="Wortman J."/>
            <person name="Nusbaum C."/>
            <person name="Birren B."/>
        </authorList>
    </citation>
    <scope>NUCLEOTIDE SEQUENCE [LARGE SCALE GENOMIC DNA]</scope>
    <source>
        <strain evidence="8 9">CBS 650.93</strain>
    </source>
</reference>
<dbReference type="Proteomes" id="UP000053617">
    <property type="component" value="Unassembled WGS sequence"/>
</dbReference>
<dbReference type="OrthoDB" id="424974at2759"/>
<dbReference type="Pfam" id="PF00172">
    <property type="entry name" value="Zn_clus"/>
    <property type="match status" value="1"/>
</dbReference>
<dbReference type="SMART" id="SM00906">
    <property type="entry name" value="Fungal_trans"/>
    <property type="match status" value="1"/>
</dbReference>
<dbReference type="RefSeq" id="XP_013271504.1">
    <property type="nucleotide sequence ID" value="XM_013416050.1"/>
</dbReference>
<protein>
    <recommendedName>
        <fullName evidence="7">Zn(2)-C6 fungal-type domain-containing protein</fullName>
    </recommendedName>
</protein>
<dbReference type="HOGENOM" id="CLU_015161_0_0_1"/>
<dbReference type="GO" id="GO:0006351">
    <property type="term" value="P:DNA-templated transcription"/>
    <property type="evidence" value="ECO:0007669"/>
    <property type="project" value="InterPro"/>
</dbReference>
<gene>
    <name evidence="8" type="ORF">Z518_05236</name>
</gene>
<keyword evidence="2" id="KW-0479">Metal-binding</keyword>
<evidence type="ECO:0000256" key="2">
    <source>
        <dbReference type="ARBA" id="ARBA00022723"/>
    </source>
</evidence>
<evidence type="ECO:0000313" key="9">
    <source>
        <dbReference type="Proteomes" id="UP000053617"/>
    </source>
</evidence>
<dbReference type="STRING" id="1442369.A0A0D2H1N6"/>
<keyword evidence="6" id="KW-0539">Nucleus</keyword>
<dbReference type="PANTHER" id="PTHR47338:SF4">
    <property type="entry name" value="ZN(II)2CYS6 TRANSCRIPTION FACTOR (EUROFUNG)"/>
    <property type="match status" value="1"/>
</dbReference>
<dbReference type="GO" id="GO:0000981">
    <property type="term" value="F:DNA-binding transcription factor activity, RNA polymerase II-specific"/>
    <property type="evidence" value="ECO:0007669"/>
    <property type="project" value="InterPro"/>
</dbReference>
<dbReference type="CDD" id="cd12148">
    <property type="entry name" value="fungal_TF_MHR"/>
    <property type="match status" value="1"/>
</dbReference>
<evidence type="ECO:0000256" key="5">
    <source>
        <dbReference type="ARBA" id="ARBA00023163"/>
    </source>
</evidence>
<dbReference type="GO" id="GO:0005634">
    <property type="term" value="C:nucleus"/>
    <property type="evidence" value="ECO:0007669"/>
    <property type="project" value="UniProtKB-SubCell"/>
</dbReference>
<evidence type="ECO:0000313" key="8">
    <source>
        <dbReference type="EMBL" id="KIX04368.1"/>
    </source>
</evidence>
<dbReference type="Gene3D" id="4.10.240.10">
    <property type="entry name" value="Zn(2)-C6 fungal-type DNA-binding domain"/>
    <property type="match status" value="1"/>
</dbReference>
<dbReference type="AlphaFoldDB" id="A0A0D2H1N6"/>
<keyword evidence="9" id="KW-1185">Reference proteome</keyword>
<dbReference type="GO" id="GO:0003677">
    <property type="term" value="F:DNA binding"/>
    <property type="evidence" value="ECO:0007669"/>
    <property type="project" value="UniProtKB-KW"/>
</dbReference>
<proteinExistence type="predicted"/>
<dbReference type="InterPro" id="IPR001138">
    <property type="entry name" value="Zn2Cys6_DnaBD"/>
</dbReference>
<dbReference type="GO" id="GO:0008270">
    <property type="term" value="F:zinc ion binding"/>
    <property type="evidence" value="ECO:0007669"/>
    <property type="project" value="InterPro"/>
</dbReference>
<dbReference type="VEuPathDB" id="FungiDB:Z518_05236"/>
<keyword evidence="4" id="KW-0238">DNA-binding</keyword>
<evidence type="ECO:0000256" key="3">
    <source>
        <dbReference type="ARBA" id="ARBA00023015"/>
    </source>
</evidence>
<dbReference type="EMBL" id="KN847478">
    <property type="protein sequence ID" value="KIX04368.1"/>
    <property type="molecule type" value="Genomic_DNA"/>
</dbReference>
<sequence length="676" mass="75757">MDTRREAKRARQACLNCRRKKARCSGEKPVCAFCARLNQECTWDQSSTDPLSKSPPTSSRLDDQNLAARVALLESKLSLLGDNDAFGLFASSGAPSAGVGLMGSVQQTPPGLDQHGRVTGNPSSFRPRNDFLHLPDHGVFQSLIDVYFEYCHNQPYAFFHEATFRRSFEDGLLPEYLLFAIAATACRFTEHPFYQGRQAEAIESYSNTSWSQIFERSFSSEGNPEICIVQATNMLAVIDFTAGHPKLGWVKLALAVRFAQGLRLNEEPDHLRPTIEQEEHRRTFWSVYLLDRLMSLGPDRPPSFPDADCTVRLPCSEDMFINGLTTSIMPTLESVIENPTASNHQDLDHFAMLVLMASTLGRFARFSLKHAANNTHVPWDPRSKFYNVHSSLLHFESLSPCMLASVADILRTNFTFNGQVDKQRAGHFIFSHALFHLNHCLLNHPFILLRLFDPCQAQIPLSFVQEALDRCHKHATELLDLLRDAHQCGPVVHLSFYGYCALVSGVIQRLYASHTSHDIARASSEKVQASMSFLEGKPARWAIFRRMKNLLQNFNPDANTARALTNPVSLSQKTPIADRTILWELLDYARLVEMNNLYPVLNSVSALPPAEMMQEPVIMPPTSNGTNTNPEGLRFNDHVTTPNYTLDGLGEDGGSLWSPPRGNGSTGYRDFAMGYM</sequence>
<comment type="subcellular location">
    <subcellularLocation>
        <location evidence="1">Nucleus</location>
    </subcellularLocation>
</comment>
<keyword evidence="3" id="KW-0805">Transcription regulation</keyword>
<evidence type="ECO:0000259" key="7">
    <source>
        <dbReference type="PROSITE" id="PS50048"/>
    </source>
</evidence>
<dbReference type="GeneID" id="25293307"/>
<dbReference type="PROSITE" id="PS00463">
    <property type="entry name" value="ZN2_CY6_FUNGAL_1"/>
    <property type="match status" value="1"/>
</dbReference>
<dbReference type="CDD" id="cd00067">
    <property type="entry name" value="GAL4"/>
    <property type="match status" value="1"/>
</dbReference>
<dbReference type="InterPro" id="IPR007219">
    <property type="entry name" value="XnlR_reg_dom"/>
</dbReference>
<keyword evidence="5" id="KW-0804">Transcription</keyword>
<dbReference type="InterPro" id="IPR050815">
    <property type="entry name" value="TF_fung"/>
</dbReference>
<organism evidence="8 9">
    <name type="scientific">Rhinocladiella mackenziei CBS 650.93</name>
    <dbReference type="NCBI Taxonomy" id="1442369"/>
    <lineage>
        <taxon>Eukaryota</taxon>
        <taxon>Fungi</taxon>
        <taxon>Dikarya</taxon>
        <taxon>Ascomycota</taxon>
        <taxon>Pezizomycotina</taxon>
        <taxon>Eurotiomycetes</taxon>
        <taxon>Chaetothyriomycetidae</taxon>
        <taxon>Chaetothyriales</taxon>
        <taxon>Herpotrichiellaceae</taxon>
        <taxon>Rhinocladiella</taxon>
    </lineage>
</organism>
<evidence type="ECO:0000256" key="6">
    <source>
        <dbReference type="ARBA" id="ARBA00023242"/>
    </source>
</evidence>
<name>A0A0D2H1N6_9EURO</name>